<gene>
    <name evidence="5" type="ORF">PX52LOC_05988</name>
</gene>
<reference evidence="6" key="1">
    <citation type="submission" date="2019-08" db="EMBL/GenBank/DDBJ databases">
        <title>Limnoglobus roseus gen. nov., sp. nov., a novel freshwater planctomycete with a giant genome from the family Gemmataceae.</title>
        <authorList>
            <person name="Kulichevskaya I.S."/>
            <person name="Naumoff D.G."/>
            <person name="Miroshnikov K."/>
            <person name="Ivanova A."/>
            <person name="Philippov D.A."/>
            <person name="Hakobyan A."/>
            <person name="Rijpstra I.C."/>
            <person name="Sinninghe Damste J.S."/>
            <person name="Liesack W."/>
            <person name="Dedysh S.N."/>
        </authorList>
    </citation>
    <scope>NUCLEOTIDE SEQUENCE [LARGE SCALE GENOMIC DNA]</scope>
    <source>
        <strain evidence="6">PX52</strain>
    </source>
</reference>
<dbReference type="InterPro" id="IPR011444">
    <property type="entry name" value="DUF1549"/>
</dbReference>
<evidence type="ECO:0000313" key="5">
    <source>
        <dbReference type="EMBL" id="QEL18938.1"/>
    </source>
</evidence>
<dbReference type="PANTHER" id="PTHR35889:SF3">
    <property type="entry name" value="F-BOX DOMAIN-CONTAINING PROTEIN"/>
    <property type="match status" value="1"/>
</dbReference>
<protein>
    <recommendedName>
        <fullName evidence="7">Cytochrome c domain-containing protein</fullName>
    </recommendedName>
</protein>
<evidence type="ECO:0000313" key="6">
    <source>
        <dbReference type="Proteomes" id="UP000324974"/>
    </source>
</evidence>
<dbReference type="Pfam" id="PF07635">
    <property type="entry name" value="PSCyt1"/>
    <property type="match status" value="1"/>
</dbReference>
<feature type="domain" description="DUF1549" evidence="2">
    <location>
        <begin position="166"/>
        <end position="376"/>
    </location>
</feature>
<evidence type="ECO:0000259" key="4">
    <source>
        <dbReference type="Pfam" id="PF07635"/>
    </source>
</evidence>
<organism evidence="5 6">
    <name type="scientific">Limnoglobus roseus</name>
    <dbReference type="NCBI Taxonomy" id="2598579"/>
    <lineage>
        <taxon>Bacteria</taxon>
        <taxon>Pseudomonadati</taxon>
        <taxon>Planctomycetota</taxon>
        <taxon>Planctomycetia</taxon>
        <taxon>Gemmatales</taxon>
        <taxon>Gemmataceae</taxon>
        <taxon>Limnoglobus</taxon>
    </lineage>
</organism>
<dbReference type="PANTHER" id="PTHR35889">
    <property type="entry name" value="CYCLOINULO-OLIGOSACCHARIDE FRUCTANOTRANSFERASE-RELATED"/>
    <property type="match status" value="1"/>
</dbReference>
<evidence type="ECO:0008006" key="7">
    <source>
        <dbReference type="Google" id="ProtNLM"/>
    </source>
</evidence>
<feature type="domain" description="DUF1553" evidence="3">
    <location>
        <begin position="585"/>
        <end position="836"/>
    </location>
</feature>
<proteinExistence type="predicted"/>
<dbReference type="Pfam" id="PF07583">
    <property type="entry name" value="PSCyt2"/>
    <property type="match status" value="1"/>
</dbReference>
<feature type="signal peptide" evidence="1">
    <location>
        <begin position="1"/>
        <end position="23"/>
    </location>
</feature>
<dbReference type="AlphaFoldDB" id="A0A5C1APZ9"/>
<evidence type="ECO:0000259" key="2">
    <source>
        <dbReference type="Pfam" id="PF07583"/>
    </source>
</evidence>
<keyword evidence="1" id="KW-0732">Signal</keyword>
<dbReference type="GO" id="GO:0009055">
    <property type="term" value="F:electron transfer activity"/>
    <property type="evidence" value="ECO:0007669"/>
    <property type="project" value="InterPro"/>
</dbReference>
<sequence>MPMLSRPVTGLLLLFACCLPLRAAAPDAATQFEKKIRPLLAEKCWGCHNETKQKGELRLDSLGAMLAGGESGPAVVPGKPEQSLLIAALKHTEQLKMPPKNKLPDADIAALTEWVKAGAVWPDAKPVKPTEMKPAAVRTFTAEEKTFWAFQPVREPRPPRVSSANPIDGYLREKREDAHLPAAPEADRRTLIRRLTFDLTGLPPTMAEVERFVNDHSPNAWDQLIDRLLASPAYGEKWGRRWLDVARYADSNGMDENLAHANAWRYRDYVIRAFNADKPYDQFVKEQIAGDMLSGGTDAERADGLTATGFLIIGPKMLAEDDPMKMRMDIIDEQLDTLGQAFLGLTLGCARCHDHKFDPITAQDYYSLAGIFYSTKTMQNYGVVARWHERPLGSPEAAAKLADFERRLKKATDAVRKPERELRDKVKARLETERKQAATYSAAALELARDPKQKLEQVAEAKKFLPSVLKKWQALAAKWKDQPPPPDELSRIAADPKGPFQVASTLDGEVDATLAGELKKAREDLTAVEKGKPAVDEVMAVEDDKSQNLKVHLRGNHLTLGQEAPRRFPTILAGEAQSPLSKGSGRLEFAEWVASANNPLTARVMANRVWLGHFGTGLVRSPDNFGKLGERPTHPELLDFLATEFVKSGWSVKHLHRLIVKSESFRMSTRYDPVAFQADPDNRLYWHFNRRRLNAEEQRDGMLAVAEMLDRKLGGSLMTVPNRQYVRSTSSKSQEDYNQPRRSVYLPIVRSAVYDVLQANDFPDPSTPAGLRPTTTVPSQALFLLNSKLADQTSEAFAKSLLSLKTTDIGRIEEAYRRSLSRSATPAEVSRAAKYLKQSSGTGEAKAWQGFCRVLLSSAEFAFVE</sequence>
<keyword evidence="6" id="KW-1185">Reference proteome</keyword>
<dbReference type="PROSITE" id="PS51257">
    <property type="entry name" value="PROKAR_LIPOPROTEIN"/>
    <property type="match status" value="1"/>
</dbReference>
<dbReference type="InterPro" id="IPR011429">
    <property type="entry name" value="Cyt_c_Planctomycete-type"/>
</dbReference>
<dbReference type="GO" id="GO:0020037">
    <property type="term" value="F:heme binding"/>
    <property type="evidence" value="ECO:0007669"/>
    <property type="project" value="InterPro"/>
</dbReference>
<dbReference type="KEGG" id="lrs:PX52LOC_05988"/>
<evidence type="ECO:0000259" key="3">
    <source>
        <dbReference type="Pfam" id="PF07587"/>
    </source>
</evidence>
<dbReference type="InterPro" id="IPR022655">
    <property type="entry name" value="DUF1553"/>
</dbReference>
<accession>A0A5C1APZ9</accession>
<dbReference type="InterPro" id="IPR036909">
    <property type="entry name" value="Cyt_c-like_dom_sf"/>
</dbReference>
<dbReference type="EMBL" id="CP042425">
    <property type="protein sequence ID" value="QEL18938.1"/>
    <property type="molecule type" value="Genomic_DNA"/>
</dbReference>
<evidence type="ECO:0000256" key="1">
    <source>
        <dbReference type="SAM" id="SignalP"/>
    </source>
</evidence>
<feature type="domain" description="Cytochrome C Planctomycete-type" evidence="4">
    <location>
        <begin position="44"/>
        <end position="100"/>
    </location>
</feature>
<name>A0A5C1APZ9_9BACT</name>
<dbReference type="Proteomes" id="UP000324974">
    <property type="component" value="Chromosome"/>
</dbReference>
<feature type="chain" id="PRO_5022755474" description="Cytochrome c domain-containing protein" evidence="1">
    <location>
        <begin position="24"/>
        <end position="865"/>
    </location>
</feature>
<dbReference type="Pfam" id="PF07587">
    <property type="entry name" value="PSD1"/>
    <property type="match status" value="1"/>
</dbReference>
<dbReference type="SUPFAM" id="SSF46626">
    <property type="entry name" value="Cytochrome c"/>
    <property type="match status" value="1"/>
</dbReference>